<reference evidence="2" key="1">
    <citation type="journal article" date="2021" name="Nat. Commun.">
        <title>Genetic determinants of endophytism in the Arabidopsis root mycobiome.</title>
        <authorList>
            <person name="Mesny F."/>
            <person name="Miyauchi S."/>
            <person name="Thiergart T."/>
            <person name="Pickel B."/>
            <person name="Atanasova L."/>
            <person name="Karlsson M."/>
            <person name="Huettel B."/>
            <person name="Barry K.W."/>
            <person name="Haridas S."/>
            <person name="Chen C."/>
            <person name="Bauer D."/>
            <person name="Andreopoulos W."/>
            <person name="Pangilinan J."/>
            <person name="LaButti K."/>
            <person name="Riley R."/>
            <person name="Lipzen A."/>
            <person name="Clum A."/>
            <person name="Drula E."/>
            <person name="Henrissat B."/>
            <person name="Kohler A."/>
            <person name="Grigoriev I.V."/>
            <person name="Martin F.M."/>
            <person name="Hacquard S."/>
        </authorList>
    </citation>
    <scope>NUCLEOTIDE SEQUENCE</scope>
    <source>
        <strain evidence="2">MPI-CAGE-AT-0021</strain>
    </source>
</reference>
<evidence type="ECO:0000313" key="3">
    <source>
        <dbReference type="Proteomes" id="UP000717696"/>
    </source>
</evidence>
<gene>
    <name evidence="2" type="ORF">B0J13DRAFT_256112</name>
</gene>
<organism evidence="2 3">
    <name type="scientific">Dactylonectria estremocensis</name>
    <dbReference type="NCBI Taxonomy" id="1079267"/>
    <lineage>
        <taxon>Eukaryota</taxon>
        <taxon>Fungi</taxon>
        <taxon>Dikarya</taxon>
        <taxon>Ascomycota</taxon>
        <taxon>Pezizomycotina</taxon>
        <taxon>Sordariomycetes</taxon>
        <taxon>Hypocreomycetidae</taxon>
        <taxon>Hypocreales</taxon>
        <taxon>Nectriaceae</taxon>
        <taxon>Dactylonectria</taxon>
    </lineage>
</organism>
<proteinExistence type="predicted"/>
<dbReference type="Proteomes" id="UP000717696">
    <property type="component" value="Unassembled WGS sequence"/>
</dbReference>
<dbReference type="AlphaFoldDB" id="A0A9P9F4P4"/>
<name>A0A9P9F4P4_9HYPO</name>
<evidence type="ECO:0000313" key="2">
    <source>
        <dbReference type="EMBL" id="KAH7152130.1"/>
    </source>
</evidence>
<protein>
    <submittedName>
        <fullName evidence="2">Uncharacterized protein</fullName>
    </submittedName>
</protein>
<feature type="compositionally biased region" description="Polar residues" evidence="1">
    <location>
        <begin position="191"/>
        <end position="204"/>
    </location>
</feature>
<sequence>MASSLCRPPWNYNHWPGGEHGSYVREAWSLGMPLRSLRLLAAAFPGEWLRRWDLEWFRLLFSHPSLRVSEGPTSPARGRPAGDLGEIQLETAFQSLKNKGQVPHFHHVDIFCTAAPLARHVTDPWLHRHDSRFLSDSLIPEHPPRPLKPQHPPPPRTGAVPWRPLALPPARRAPADRPQVCPAFGGVAPQTLCSAGSPSPNSTG</sequence>
<keyword evidence="3" id="KW-1185">Reference proteome</keyword>
<feature type="compositionally biased region" description="Low complexity" evidence="1">
    <location>
        <begin position="161"/>
        <end position="178"/>
    </location>
</feature>
<accession>A0A9P9F4P4</accession>
<feature type="compositionally biased region" description="Pro residues" evidence="1">
    <location>
        <begin position="146"/>
        <end position="156"/>
    </location>
</feature>
<dbReference type="EMBL" id="JAGMUU010000005">
    <property type="protein sequence ID" value="KAH7152130.1"/>
    <property type="molecule type" value="Genomic_DNA"/>
</dbReference>
<feature type="region of interest" description="Disordered" evidence="1">
    <location>
        <begin position="137"/>
        <end position="204"/>
    </location>
</feature>
<evidence type="ECO:0000256" key="1">
    <source>
        <dbReference type="SAM" id="MobiDB-lite"/>
    </source>
</evidence>
<comment type="caution">
    <text evidence="2">The sequence shown here is derived from an EMBL/GenBank/DDBJ whole genome shotgun (WGS) entry which is preliminary data.</text>
</comment>